<dbReference type="InterPro" id="IPR052702">
    <property type="entry name" value="MscS-like_channel"/>
</dbReference>
<feature type="non-terminal residue" evidence="2">
    <location>
        <position position="1"/>
    </location>
</feature>
<dbReference type="GO" id="GO:0015074">
    <property type="term" value="P:DNA integration"/>
    <property type="evidence" value="ECO:0007669"/>
    <property type="project" value="InterPro"/>
</dbReference>
<dbReference type="Gene3D" id="3.30.420.10">
    <property type="entry name" value="Ribonuclease H-like superfamily/Ribonuclease H"/>
    <property type="match status" value="1"/>
</dbReference>
<accession>A0A3M4TF17</accession>
<gene>
    <name evidence="2" type="ORF">ALP90_02800</name>
</gene>
<dbReference type="SUPFAM" id="SSF53098">
    <property type="entry name" value="Ribonuclease H-like"/>
    <property type="match status" value="1"/>
</dbReference>
<dbReference type="Pfam" id="PF13358">
    <property type="entry name" value="DDE_3"/>
    <property type="match status" value="1"/>
</dbReference>
<dbReference type="GO" id="GO:0003676">
    <property type="term" value="F:nucleic acid binding"/>
    <property type="evidence" value="ECO:0007669"/>
    <property type="project" value="InterPro"/>
</dbReference>
<dbReference type="InterPro" id="IPR036397">
    <property type="entry name" value="RNaseH_sf"/>
</dbReference>
<sequence length="267" mass="30139">EQVQKVVDQVLKGKPEDASHWSTRQMSRETGISPASVMRIWHAFGIKPHLEKTFKLSTDPLFVDKVQDIVGLYLNPPDRALVLCVDEKSQIQALNRTQPGLPLAPGNPATRTHDYKRHGTTSLFAALDVATGEVIGRLKRQHRSVEFLSFLKEVDASLPADVPIHLIMDNYATHKTGKVKAWLAAHPRYSIHFTPTSASWMNLVERFFSTLSEKWIKRQAHVSVKDLEASIECYLETYNQNPKPFRWHKKADEILGSVARAAKALGK</sequence>
<reference evidence="2 3" key="1">
    <citation type="submission" date="2018-08" db="EMBL/GenBank/DDBJ databases">
        <title>Recombination of ecologically and evolutionarily significant loci maintains genetic cohesion in the Pseudomonas syringae species complex.</title>
        <authorList>
            <person name="Dillon M."/>
            <person name="Thakur S."/>
            <person name="Almeida R.N.D."/>
            <person name="Weir B.S."/>
            <person name="Guttman D.S."/>
        </authorList>
    </citation>
    <scope>NUCLEOTIDE SEQUENCE [LARGE SCALE GENOMIC DNA]</scope>
    <source>
        <strain evidence="2 3">ICMP 5931</strain>
    </source>
</reference>
<dbReference type="NCBIfam" id="NF033545">
    <property type="entry name" value="transpos_IS630"/>
    <property type="match status" value="1"/>
</dbReference>
<evidence type="ECO:0000313" key="2">
    <source>
        <dbReference type="EMBL" id="RMR25750.1"/>
    </source>
</evidence>
<dbReference type="InterPro" id="IPR012337">
    <property type="entry name" value="RNaseH-like_sf"/>
</dbReference>
<dbReference type="InterPro" id="IPR047655">
    <property type="entry name" value="Transpos_IS630-like"/>
</dbReference>
<dbReference type="AlphaFoldDB" id="A0A3M4TF17"/>
<dbReference type="InterPro" id="IPR038717">
    <property type="entry name" value="Tc1-like_DDE_dom"/>
</dbReference>
<evidence type="ECO:0000313" key="3">
    <source>
        <dbReference type="Proteomes" id="UP000271097"/>
    </source>
</evidence>
<dbReference type="RefSeq" id="WP_122308545.1">
    <property type="nucleotide sequence ID" value="NZ_RBRS01000015.1"/>
</dbReference>
<protein>
    <submittedName>
        <fullName evidence="2">ISPsy1 transposase</fullName>
    </submittedName>
</protein>
<organism evidence="2 3">
    <name type="scientific">Pseudomonas amygdali pv. ulmi</name>
    <dbReference type="NCBI Taxonomy" id="251720"/>
    <lineage>
        <taxon>Bacteria</taxon>
        <taxon>Pseudomonadati</taxon>
        <taxon>Pseudomonadota</taxon>
        <taxon>Gammaproteobacteria</taxon>
        <taxon>Pseudomonadales</taxon>
        <taxon>Pseudomonadaceae</taxon>
        <taxon>Pseudomonas</taxon>
        <taxon>Pseudomonas amygdali</taxon>
    </lineage>
</organism>
<comment type="caution">
    <text evidence="2">The sequence shown here is derived from an EMBL/GenBank/DDBJ whole genome shotgun (WGS) entry which is preliminary data.</text>
</comment>
<proteinExistence type="predicted"/>
<dbReference type="PANTHER" id="PTHR30347">
    <property type="entry name" value="POTASSIUM CHANNEL RELATED"/>
    <property type="match status" value="1"/>
</dbReference>
<dbReference type="PROSITE" id="PS50994">
    <property type="entry name" value="INTEGRASE"/>
    <property type="match status" value="1"/>
</dbReference>
<dbReference type="EMBL" id="RBRS01000015">
    <property type="protein sequence ID" value="RMR25750.1"/>
    <property type="molecule type" value="Genomic_DNA"/>
</dbReference>
<dbReference type="InterPro" id="IPR001584">
    <property type="entry name" value="Integrase_cat-core"/>
</dbReference>
<evidence type="ECO:0000259" key="1">
    <source>
        <dbReference type="PROSITE" id="PS50994"/>
    </source>
</evidence>
<dbReference type="PANTHER" id="PTHR30347:SF1">
    <property type="entry name" value="MECHANOSENSITIVE CHANNEL MSCK"/>
    <property type="match status" value="1"/>
</dbReference>
<name>A0A3M4TF17_PSEA0</name>
<dbReference type="Proteomes" id="UP000271097">
    <property type="component" value="Unassembled WGS sequence"/>
</dbReference>
<feature type="domain" description="Integrase catalytic" evidence="1">
    <location>
        <begin position="101"/>
        <end position="263"/>
    </location>
</feature>